<dbReference type="GO" id="GO:0016614">
    <property type="term" value="F:oxidoreductase activity, acting on CH-OH group of donors"/>
    <property type="evidence" value="ECO:0007669"/>
    <property type="project" value="InterPro"/>
</dbReference>
<reference evidence="7 8" key="1">
    <citation type="journal article" date="2021" name="Microorganisms">
        <title>Acidisoma silvae sp. nov. and Acidisomacellulosilytica sp. nov., Two Acidophilic Bacteria Isolated from Decaying Wood, Hydrolyzing Cellulose and Producing Poly-3-hydroxybutyrate.</title>
        <authorList>
            <person name="Mieszkin S."/>
            <person name="Pouder E."/>
            <person name="Uroz S."/>
            <person name="Simon-Colin C."/>
            <person name="Alain K."/>
        </authorList>
    </citation>
    <scope>NUCLEOTIDE SEQUENCE [LARGE SCALE GENOMIC DNA]</scope>
    <source>
        <strain evidence="7 8">HW T5.17</strain>
    </source>
</reference>
<dbReference type="PANTHER" id="PTHR35008">
    <property type="entry name" value="BLL4482 PROTEIN-RELATED"/>
    <property type="match status" value="1"/>
</dbReference>
<feature type="binding site" description="axial binding residue" evidence="5">
    <location>
        <position position="216"/>
    </location>
    <ligand>
        <name>heme c</name>
        <dbReference type="ChEBI" id="CHEBI:61717"/>
        <label>2</label>
    </ligand>
    <ligandPart>
        <name>Fe</name>
        <dbReference type="ChEBI" id="CHEBI:18248"/>
    </ligandPart>
</feature>
<dbReference type="PIRSF" id="PIRSF000018">
    <property type="entry name" value="Mb_ADH_cyt_c"/>
    <property type="match status" value="1"/>
</dbReference>
<dbReference type="InterPro" id="IPR014353">
    <property type="entry name" value="Membr-bd_ADH_cyt_c"/>
</dbReference>
<feature type="binding site" description="covalent" evidence="4">
    <location>
        <position position="215"/>
    </location>
    <ligand>
        <name>heme c</name>
        <dbReference type="ChEBI" id="CHEBI:61717"/>
        <label>2</label>
    </ligand>
</feature>
<feature type="domain" description="Cytochrome c" evidence="6">
    <location>
        <begin position="197"/>
        <end position="304"/>
    </location>
</feature>
<accession>A0A964E4A3</accession>
<protein>
    <submittedName>
        <fullName evidence="7">Cytochrome c</fullName>
    </submittedName>
</protein>
<dbReference type="SUPFAM" id="SSF46626">
    <property type="entry name" value="Cytochrome c"/>
    <property type="match status" value="3"/>
</dbReference>
<feature type="binding site" description="covalent" evidence="4">
    <location>
        <position position="333"/>
    </location>
    <ligand>
        <name>heme c</name>
        <dbReference type="ChEBI" id="CHEBI:61717"/>
        <label>3</label>
    </ligand>
</feature>
<comment type="cofactor">
    <cofactor evidence="4">
        <name>heme c</name>
        <dbReference type="ChEBI" id="CHEBI:61717"/>
    </cofactor>
    <text evidence="4">Binds 3 heme c groups covalently per subunit.</text>
</comment>
<feature type="domain" description="Cytochrome c" evidence="6">
    <location>
        <begin position="317"/>
        <end position="407"/>
    </location>
</feature>
<dbReference type="GO" id="GO:0005506">
    <property type="term" value="F:iron ion binding"/>
    <property type="evidence" value="ECO:0007669"/>
    <property type="project" value="InterPro"/>
</dbReference>
<organism evidence="7 8">
    <name type="scientific">Acidisoma cellulosilyticum</name>
    <dbReference type="NCBI Taxonomy" id="2802395"/>
    <lineage>
        <taxon>Bacteria</taxon>
        <taxon>Pseudomonadati</taxon>
        <taxon>Pseudomonadota</taxon>
        <taxon>Alphaproteobacteria</taxon>
        <taxon>Acetobacterales</taxon>
        <taxon>Acidocellaceae</taxon>
        <taxon>Acidisoma</taxon>
    </lineage>
</organism>
<evidence type="ECO:0000313" key="7">
    <source>
        <dbReference type="EMBL" id="MCB8881251.1"/>
    </source>
</evidence>
<feature type="binding site" description="covalent" evidence="4">
    <location>
        <position position="70"/>
    </location>
    <ligand>
        <name>heme c</name>
        <dbReference type="ChEBI" id="CHEBI:61717"/>
        <label>1</label>
    </ligand>
</feature>
<dbReference type="GO" id="GO:0016020">
    <property type="term" value="C:membrane"/>
    <property type="evidence" value="ECO:0007669"/>
    <property type="project" value="InterPro"/>
</dbReference>
<evidence type="ECO:0000256" key="4">
    <source>
        <dbReference type="PIRSR" id="PIRSR000018-50"/>
    </source>
</evidence>
<feature type="domain" description="Cytochrome c" evidence="6">
    <location>
        <begin position="53"/>
        <end position="156"/>
    </location>
</feature>
<proteinExistence type="predicted"/>
<dbReference type="InterPro" id="IPR036909">
    <property type="entry name" value="Cyt_c-like_dom_sf"/>
</dbReference>
<dbReference type="InterPro" id="IPR009056">
    <property type="entry name" value="Cyt_c-like_dom"/>
</dbReference>
<evidence type="ECO:0000256" key="3">
    <source>
        <dbReference type="ARBA" id="ARBA00023004"/>
    </source>
</evidence>
<evidence type="ECO:0000256" key="1">
    <source>
        <dbReference type="ARBA" id="ARBA00022617"/>
    </source>
</evidence>
<feature type="binding site" description="covalent" evidence="4">
    <location>
        <position position="330"/>
    </location>
    <ligand>
        <name>heme c</name>
        <dbReference type="ChEBI" id="CHEBI:61717"/>
        <label>3</label>
    </ligand>
</feature>
<sequence>MRLSRRMRLGLLAVGLVCVIGAAGVLAVLFGVFQPSVVSDAVNQPLTPAEMAQLVPRGRYLTLAADCAACHTAPGGAPYAGGLGFALPVGTLYATNISPDPTYGIGQWSRADFQHAMRDGIGPGHSYLFPAMPYVSYRQMSEGDVDAVYAYLMTRQPIHQASPRDSFPLPYMRLGMAFWNLINLPSRGFVTDAALSPTINRGRYLVDALGHCGECHTPRDISMGMIPGRYLQGATIEGVDAPDITPAGLARLGFDAPTLAQFMRAGLGPQGVTTFSMYEVIEHSTRYLTPADAEAMADYLMQGAPPPVVVTVGAVTPGTEHGRQSYVAVCAGCHGLNGVGVPHVAPAMRTNATLRLPSDRNLMRIMSDGLPAQSFPDGEAMQPMPGFAHLLTHQELVDLAAYLRSTWGGHPPH</sequence>
<dbReference type="GO" id="GO:0020037">
    <property type="term" value="F:heme binding"/>
    <property type="evidence" value="ECO:0007669"/>
    <property type="project" value="InterPro"/>
</dbReference>
<evidence type="ECO:0000313" key="8">
    <source>
        <dbReference type="Proteomes" id="UP000721844"/>
    </source>
</evidence>
<comment type="caution">
    <text evidence="7">The sequence shown here is derived from an EMBL/GenBank/DDBJ whole genome shotgun (WGS) entry which is preliminary data.</text>
</comment>
<evidence type="ECO:0000259" key="6">
    <source>
        <dbReference type="PROSITE" id="PS51007"/>
    </source>
</evidence>
<keyword evidence="3 5" id="KW-0408">Iron</keyword>
<dbReference type="EMBL" id="JAESVA010000004">
    <property type="protein sequence ID" value="MCB8881251.1"/>
    <property type="molecule type" value="Genomic_DNA"/>
</dbReference>
<keyword evidence="1 4" id="KW-0349">Heme</keyword>
<dbReference type="PROSITE" id="PS51007">
    <property type="entry name" value="CYTC"/>
    <property type="match status" value="3"/>
</dbReference>
<dbReference type="AlphaFoldDB" id="A0A964E4A3"/>
<dbReference type="PANTHER" id="PTHR35008:SF4">
    <property type="entry name" value="BLL4482 PROTEIN"/>
    <property type="match status" value="1"/>
</dbReference>
<feature type="binding site" description="covalent" evidence="4">
    <location>
        <position position="67"/>
    </location>
    <ligand>
        <name>heme c</name>
        <dbReference type="ChEBI" id="CHEBI:61717"/>
        <label>1</label>
    </ligand>
</feature>
<dbReference type="Gene3D" id="1.10.760.10">
    <property type="entry name" value="Cytochrome c-like domain"/>
    <property type="match status" value="3"/>
</dbReference>
<name>A0A964E4A3_9PROT</name>
<evidence type="ECO:0000256" key="5">
    <source>
        <dbReference type="PIRSR" id="PIRSR000018-51"/>
    </source>
</evidence>
<dbReference type="RefSeq" id="WP_227307922.1">
    <property type="nucleotide sequence ID" value="NZ_JAESVA010000004.1"/>
</dbReference>
<evidence type="ECO:0000256" key="2">
    <source>
        <dbReference type="ARBA" id="ARBA00022723"/>
    </source>
</evidence>
<feature type="binding site" description="covalent" evidence="4">
    <location>
        <position position="212"/>
    </location>
    <ligand>
        <name>heme c</name>
        <dbReference type="ChEBI" id="CHEBI:61717"/>
        <label>2</label>
    </ligand>
</feature>
<dbReference type="Pfam" id="PF00034">
    <property type="entry name" value="Cytochrom_C"/>
    <property type="match status" value="2"/>
</dbReference>
<gene>
    <name evidence="7" type="ORF">ACELLULO517_13470</name>
</gene>
<feature type="binding site" description="axial binding residue" evidence="5">
    <location>
        <position position="71"/>
    </location>
    <ligand>
        <name>heme c</name>
        <dbReference type="ChEBI" id="CHEBI:61717"/>
        <label>1</label>
    </ligand>
    <ligandPart>
        <name>Fe</name>
        <dbReference type="ChEBI" id="CHEBI:18248"/>
    </ligandPart>
</feature>
<keyword evidence="8" id="KW-1185">Reference proteome</keyword>
<dbReference type="GO" id="GO:0009055">
    <property type="term" value="F:electron transfer activity"/>
    <property type="evidence" value="ECO:0007669"/>
    <property type="project" value="InterPro"/>
</dbReference>
<dbReference type="Proteomes" id="UP000721844">
    <property type="component" value="Unassembled WGS sequence"/>
</dbReference>
<dbReference type="InterPro" id="IPR051459">
    <property type="entry name" value="Cytochrome_c-type_DH"/>
</dbReference>
<feature type="binding site" description="axial binding residue" evidence="5">
    <location>
        <position position="334"/>
    </location>
    <ligand>
        <name>heme c</name>
        <dbReference type="ChEBI" id="CHEBI:61717"/>
        <label>3</label>
    </ligand>
    <ligandPart>
        <name>Fe</name>
        <dbReference type="ChEBI" id="CHEBI:18248"/>
    </ligandPart>
</feature>
<keyword evidence="2 5" id="KW-0479">Metal-binding</keyword>